<keyword evidence="2" id="KW-1185">Reference proteome</keyword>
<proteinExistence type="predicted"/>
<evidence type="ECO:0000313" key="1">
    <source>
        <dbReference type="EMBL" id="CAG2210603.1"/>
    </source>
</evidence>
<organism evidence="1 2">
    <name type="scientific">Mytilus edulis</name>
    <name type="common">Blue mussel</name>
    <dbReference type="NCBI Taxonomy" id="6550"/>
    <lineage>
        <taxon>Eukaryota</taxon>
        <taxon>Metazoa</taxon>
        <taxon>Spiralia</taxon>
        <taxon>Lophotrochozoa</taxon>
        <taxon>Mollusca</taxon>
        <taxon>Bivalvia</taxon>
        <taxon>Autobranchia</taxon>
        <taxon>Pteriomorphia</taxon>
        <taxon>Mytilida</taxon>
        <taxon>Mytiloidea</taxon>
        <taxon>Mytilidae</taxon>
        <taxon>Mytilinae</taxon>
        <taxon>Mytilus</taxon>
    </lineage>
</organism>
<reference evidence="1" key="1">
    <citation type="submission" date="2021-03" db="EMBL/GenBank/DDBJ databases">
        <authorList>
            <person name="Bekaert M."/>
        </authorList>
    </citation>
    <scope>NUCLEOTIDE SEQUENCE</scope>
</reference>
<dbReference type="EMBL" id="CAJPWZ010001240">
    <property type="protein sequence ID" value="CAG2210603.1"/>
    <property type="molecule type" value="Genomic_DNA"/>
</dbReference>
<evidence type="ECO:0000313" key="2">
    <source>
        <dbReference type="Proteomes" id="UP000683360"/>
    </source>
</evidence>
<comment type="caution">
    <text evidence="1">The sequence shown here is derived from an EMBL/GenBank/DDBJ whole genome shotgun (WGS) entry which is preliminary data.</text>
</comment>
<dbReference type="OrthoDB" id="10485922at2759"/>
<sequence>MISEEEMLNFFIEFTEVGKRVDRYLTKKPDPSFERQIQEFQTLKMEDKTDEILDATSFVEDRKGLFVFPVEGHSKTVMVYRQKGLTKYIEEQLGAQESKEEINKGQLKFVFTKASEGSLILLVNVTQSLLEDQSKFEKEIRRFIERIFRLCEFKCLETMCMIITSPEDEICADESSWVSEDDEDCFEETESDTGSLVLNFNMRSDALDTDEHFQESIQQFINTIVKTSNGKQLTTNNEVTAIIAPGESDMSKKARRHIGHQQPIENEGLDKLCGSTQQPIENEGLDKLCGSTQQPIENEGLDKLCGSTQQPTENEGLDKLCGSTQQPIENKRQDVLCGSNDNMQQVSF</sequence>
<gene>
    <name evidence="1" type="ORF">MEDL_24673</name>
</gene>
<dbReference type="Proteomes" id="UP000683360">
    <property type="component" value="Unassembled WGS sequence"/>
</dbReference>
<protein>
    <submittedName>
        <fullName evidence="1">Uncharacterized protein</fullName>
    </submittedName>
</protein>
<name>A0A8S3RQE9_MYTED</name>
<dbReference type="AlphaFoldDB" id="A0A8S3RQE9"/>
<accession>A0A8S3RQE9</accession>